<keyword evidence="5 6" id="KW-0472">Membrane</keyword>
<dbReference type="GO" id="GO:0022857">
    <property type="term" value="F:transmembrane transporter activity"/>
    <property type="evidence" value="ECO:0007669"/>
    <property type="project" value="UniProtKB-UniRule"/>
</dbReference>
<evidence type="ECO:0000256" key="3">
    <source>
        <dbReference type="ARBA" id="ARBA00022692"/>
    </source>
</evidence>
<comment type="subcellular location">
    <subcellularLocation>
        <location evidence="6">Cell membrane</location>
        <topology evidence="6">Multi-pass membrane protein</topology>
    </subcellularLocation>
    <subcellularLocation>
        <location evidence="1">Membrane</location>
        <topology evidence="1">Multi-pass membrane protein</topology>
    </subcellularLocation>
</comment>
<protein>
    <recommendedName>
        <fullName evidence="6">Choline transporter-like protein</fullName>
    </recommendedName>
</protein>
<dbReference type="PANTHER" id="PTHR12385">
    <property type="entry name" value="CHOLINE TRANSPORTER-LIKE (SLC FAMILY 44)"/>
    <property type="match status" value="1"/>
</dbReference>
<reference evidence="7" key="1">
    <citation type="submission" date="2021-01" db="EMBL/GenBank/DDBJ databases">
        <authorList>
            <person name="Corre E."/>
            <person name="Pelletier E."/>
            <person name="Niang G."/>
            <person name="Scheremetjew M."/>
            <person name="Finn R."/>
            <person name="Kale V."/>
            <person name="Holt S."/>
            <person name="Cochrane G."/>
            <person name="Meng A."/>
            <person name="Brown T."/>
            <person name="Cohen L."/>
        </authorList>
    </citation>
    <scope>NUCLEOTIDE SEQUENCE</scope>
    <source>
        <strain evidence="7">CCMP219</strain>
    </source>
</reference>
<accession>A0A7R9Z1Z4</accession>
<feature type="transmembrane region" description="Helical" evidence="6">
    <location>
        <begin position="178"/>
        <end position="196"/>
    </location>
</feature>
<comment type="function">
    <text evidence="6">Choline transporter.</text>
</comment>
<keyword evidence="3 6" id="KW-0812">Transmembrane</keyword>
<dbReference type="AlphaFoldDB" id="A0A7R9Z1Z4"/>
<feature type="transmembrane region" description="Helical" evidence="6">
    <location>
        <begin position="48"/>
        <end position="68"/>
    </location>
</feature>
<organism evidence="7">
    <name type="scientific">Chlamydomonas euryale</name>
    <dbReference type="NCBI Taxonomy" id="1486919"/>
    <lineage>
        <taxon>Eukaryota</taxon>
        <taxon>Viridiplantae</taxon>
        <taxon>Chlorophyta</taxon>
        <taxon>core chlorophytes</taxon>
        <taxon>Chlorophyceae</taxon>
        <taxon>CS clade</taxon>
        <taxon>Chlamydomonadales</taxon>
        <taxon>Chlamydomonadaceae</taxon>
        <taxon>Chlamydomonas</taxon>
    </lineage>
</organism>
<feature type="transmembrane region" description="Helical" evidence="6">
    <location>
        <begin position="350"/>
        <end position="370"/>
    </location>
</feature>
<sequence length="561" mass="59404">MAGTRDYGASSVEGARLLPGGPDDVGLGGGPTALFVPLKGRVRRDNGWTAAWVVVYLATLAAGVGTFLNRNVNFATEINPDYLNDPSHCPADAPSMRRGLLGMRSLQDEGGALSVDEFTSVSLYWLLGSVVGALLTGLLFVVLVTRMPRAVVGLAIGLQIGLPLVAGTSLMLGGTIGGGVPLLLLAGMTALLFWLWREQLDLVCQLLGVSGHGLSENLGLIGAAIGIHAGLMLMSAPLLVSMISAVTNGHVAYNAARAPGGALPPPGGCVDSQGDQVTCCVWEVDSHVAPVITLASLTMLWTSFIGGQVRTFTVSATVAQWYFAPVADQLKPARSHSRVGDSLRGALGPAFGSLCFGALVLTVVDLMRSALEELRKKAQENVLLYCLFVLVQFLFTLVEMVTKFATVRIAITGEAFWPATRGVASLLQRTFLDTFGVWWFPPMILQMCAFVLSGAWAAGVFFAARATWSSLENGAVYAGLVAAVGFFLSWLVLSFFVCLLLDIVDAVYLCFAMDRDAGEVSRADVHAIYMQLPCAKNAVVVEQPGGEYAYAEAGPQQHQGR</sequence>
<feature type="transmembrane region" description="Helical" evidence="6">
    <location>
        <begin position="151"/>
        <end position="172"/>
    </location>
</feature>
<evidence type="ECO:0000256" key="6">
    <source>
        <dbReference type="RuleBase" id="RU368066"/>
    </source>
</evidence>
<feature type="transmembrane region" description="Helical" evidence="6">
    <location>
        <begin position="123"/>
        <end position="144"/>
    </location>
</feature>
<evidence type="ECO:0000313" key="7">
    <source>
        <dbReference type="EMBL" id="CAD8300522.1"/>
    </source>
</evidence>
<dbReference type="GO" id="GO:0005886">
    <property type="term" value="C:plasma membrane"/>
    <property type="evidence" value="ECO:0007669"/>
    <property type="project" value="UniProtKB-SubCell"/>
</dbReference>
<evidence type="ECO:0000256" key="4">
    <source>
        <dbReference type="ARBA" id="ARBA00022989"/>
    </source>
</evidence>
<dbReference type="Pfam" id="PF04515">
    <property type="entry name" value="Choline_transpo"/>
    <property type="match status" value="1"/>
</dbReference>
<proteinExistence type="inferred from homology"/>
<comment type="similarity">
    <text evidence="2 6">Belongs to the CTL (choline transporter-like) family.</text>
</comment>
<dbReference type="PANTHER" id="PTHR12385:SF98">
    <property type="entry name" value="CHOLINE TRANSPORTER-LIKE PROTEIN"/>
    <property type="match status" value="1"/>
</dbReference>
<evidence type="ECO:0000256" key="1">
    <source>
        <dbReference type="ARBA" id="ARBA00004141"/>
    </source>
</evidence>
<evidence type="ECO:0000256" key="5">
    <source>
        <dbReference type="ARBA" id="ARBA00023136"/>
    </source>
</evidence>
<name>A0A7R9Z1Z4_9CHLO</name>
<gene>
    <name evidence="7" type="ORF">CEUR00632_LOCUS15613</name>
</gene>
<feature type="transmembrane region" description="Helical" evidence="6">
    <location>
        <begin position="476"/>
        <end position="504"/>
    </location>
</feature>
<feature type="transmembrane region" description="Helical" evidence="6">
    <location>
        <begin position="382"/>
        <end position="398"/>
    </location>
</feature>
<feature type="transmembrane region" description="Helical" evidence="6">
    <location>
        <begin position="217"/>
        <end position="240"/>
    </location>
</feature>
<evidence type="ECO:0000256" key="2">
    <source>
        <dbReference type="ARBA" id="ARBA00007168"/>
    </source>
</evidence>
<dbReference type="InterPro" id="IPR007603">
    <property type="entry name" value="Choline_transptr-like"/>
</dbReference>
<dbReference type="EMBL" id="HBEC01033578">
    <property type="protein sequence ID" value="CAD8300522.1"/>
    <property type="molecule type" value="Transcribed_RNA"/>
</dbReference>
<keyword evidence="4 6" id="KW-1133">Transmembrane helix</keyword>
<feature type="transmembrane region" description="Helical" evidence="6">
    <location>
        <begin position="443"/>
        <end position="464"/>
    </location>
</feature>